<dbReference type="Pfam" id="PF00117">
    <property type="entry name" value="GATase"/>
    <property type="match status" value="1"/>
</dbReference>
<dbReference type="RefSeq" id="WP_192009236.1">
    <property type="nucleotide sequence ID" value="NZ_JACYTQ010000002.1"/>
</dbReference>
<dbReference type="PANTHER" id="PTHR43418">
    <property type="entry name" value="MULTIFUNCTIONAL TRYPTOPHAN BIOSYNTHESIS PROTEIN-RELATED"/>
    <property type="match status" value="1"/>
</dbReference>
<dbReference type="Gene3D" id="3.40.50.880">
    <property type="match status" value="1"/>
</dbReference>
<protein>
    <submittedName>
        <fullName evidence="3">Aminodeoxychorismate/anthranilate synthase component II</fullName>
    </submittedName>
</protein>
<dbReference type="PROSITE" id="PS51273">
    <property type="entry name" value="GATASE_TYPE_1"/>
    <property type="match status" value="1"/>
</dbReference>
<accession>A0ABR9AHY1</accession>
<comment type="caution">
    <text evidence="3">The sequence shown here is derived from an EMBL/GenBank/DDBJ whole genome shotgun (WGS) entry which is preliminary data.</text>
</comment>
<sequence>MLLLIDNFDSFSHILADYFRQAGFQLRIVRNDTPLALLKEENYEGVVLSPGPETPEKAGNLKEIFAYYHNRLPVMGVCLGHQCIGQFFGAKLVKGKRPVHGKVFKVKKVGEHPILSGLPPVFNVTRYHSLELRDLPESLMPVLETEAGELMAMAHRTLPIFGIQFHPEAHLTEFGLEIIKNWAQLYCGRPYESQR</sequence>
<dbReference type="Proteomes" id="UP000647133">
    <property type="component" value="Unassembled WGS sequence"/>
</dbReference>
<dbReference type="EMBL" id="JACYTQ010000002">
    <property type="protein sequence ID" value="MBD8488362.1"/>
    <property type="molecule type" value="Genomic_DNA"/>
</dbReference>
<proteinExistence type="predicted"/>
<dbReference type="InterPro" id="IPR050472">
    <property type="entry name" value="Anth_synth/Amidotransfase"/>
</dbReference>
<evidence type="ECO:0000256" key="1">
    <source>
        <dbReference type="ARBA" id="ARBA00022962"/>
    </source>
</evidence>
<keyword evidence="1" id="KW-0315">Glutamine amidotransferase</keyword>
<keyword evidence="4" id="KW-1185">Reference proteome</keyword>
<feature type="domain" description="Glutamine amidotransferase" evidence="2">
    <location>
        <begin position="3"/>
        <end position="182"/>
    </location>
</feature>
<dbReference type="InterPro" id="IPR029062">
    <property type="entry name" value="Class_I_gatase-like"/>
</dbReference>
<dbReference type="PANTHER" id="PTHR43418:SF4">
    <property type="entry name" value="MULTIFUNCTIONAL TRYPTOPHAN BIOSYNTHESIS PROTEIN"/>
    <property type="match status" value="1"/>
</dbReference>
<organism evidence="3 4">
    <name type="scientific">Echinicola arenosa</name>
    <dbReference type="NCBI Taxonomy" id="2774144"/>
    <lineage>
        <taxon>Bacteria</taxon>
        <taxon>Pseudomonadati</taxon>
        <taxon>Bacteroidota</taxon>
        <taxon>Cytophagia</taxon>
        <taxon>Cytophagales</taxon>
        <taxon>Cyclobacteriaceae</taxon>
        <taxon>Echinicola</taxon>
    </lineage>
</organism>
<evidence type="ECO:0000313" key="3">
    <source>
        <dbReference type="EMBL" id="MBD8488362.1"/>
    </source>
</evidence>
<reference evidence="3 4" key="1">
    <citation type="submission" date="2020-09" db="EMBL/GenBank/DDBJ databases">
        <title>Echinicola sp. CAU 1574 isolated from sand of Sido Beach.</title>
        <authorList>
            <person name="Kim W."/>
        </authorList>
    </citation>
    <scope>NUCLEOTIDE SEQUENCE [LARGE SCALE GENOMIC DNA]</scope>
    <source>
        <strain evidence="3 4">CAU 1574</strain>
    </source>
</reference>
<name>A0ABR9AHY1_9BACT</name>
<evidence type="ECO:0000259" key="2">
    <source>
        <dbReference type="Pfam" id="PF00117"/>
    </source>
</evidence>
<dbReference type="PRINTS" id="PR00097">
    <property type="entry name" value="ANTSNTHASEII"/>
</dbReference>
<evidence type="ECO:0000313" key="4">
    <source>
        <dbReference type="Proteomes" id="UP000647133"/>
    </source>
</evidence>
<dbReference type="InterPro" id="IPR017926">
    <property type="entry name" value="GATASE"/>
</dbReference>
<dbReference type="PRINTS" id="PR00096">
    <property type="entry name" value="GATASE"/>
</dbReference>
<dbReference type="NCBIfam" id="TIGR00566">
    <property type="entry name" value="trpG_papA"/>
    <property type="match status" value="1"/>
</dbReference>
<dbReference type="SUPFAM" id="SSF52317">
    <property type="entry name" value="Class I glutamine amidotransferase-like"/>
    <property type="match status" value="1"/>
</dbReference>
<dbReference type="CDD" id="cd01743">
    <property type="entry name" value="GATase1_Anthranilate_Synthase"/>
    <property type="match status" value="1"/>
</dbReference>
<dbReference type="InterPro" id="IPR006221">
    <property type="entry name" value="TrpG/PapA_dom"/>
</dbReference>
<dbReference type="PRINTS" id="PR00099">
    <property type="entry name" value="CPSGATASE"/>
</dbReference>
<gene>
    <name evidence="3" type="ORF">IFO69_06345</name>
</gene>